<evidence type="ECO:0000313" key="3">
    <source>
        <dbReference type="Proteomes" id="UP000800041"/>
    </source>
</evidence>
<accession>A0A6G1GLC6</accession>
<dbReference type="Proteomes" id="UP000800041">
    <property type="component" value="Unassembled WGS sequence"/>
</dbReference>
<evidence type="ECO:0000256" key="1">
    <source>
        <dbReference type="SAM" id="MobiDB-lite"/>
    </source>
</evidence>
<protein>
    <submittedName>
        <fullName evidence="2">Uncharacterized protein</fullName>
    </submittedName>
</protein>
<feature type="compositionally biased region" description="Basic and acidic residues" evidence="1">
    <location>
        <begin position="348"/>
        <end position="367"/>
    </location>
</feature>
<gene>
    <name evidence="2" type="ORF">K402DRAFT_235240</name>
</gene>
<dbReference type="EMBL" id="ML977198">
    <property type="protein sequence ID" value="KAF1981518.1"/>
    <property type="molecule type" value="Genomic_DNA"/>
</dbReference>
<organism evidence="2 3">
    <name type="scientific">Aulographum hederae CBS 113979</name>
    <dbReference type="NCBI Taxonomy" id="1176131"/>
    <lineage>
        <taxon>Eukaryota</taxon>
        <taxon>Fungi</taxon>
        <taxon>Dikarya</taxon>
        <taxon>Ascomycota</taxon>
        <taxon>Pezizomycotina</taxon>
        <taxon>Dothideomycetes</taxon>
        <taxon>Pleosporomycetidae</taxon>
        <taxon>Aulographales</taxon>
        <taxon>Aulographaceae</taxon>
    </lineage>
</organism>
<feature type="region of interest" description="Disordered" evidence="1">
    <location>
        <begin position="344"/>
        <end position="367"/>
    </location>
</feature>
<evidence type="ECO:0000313" key="2">
    <source>
        <dbReference type="EMBL" id="KAF1981518.1"/>
    </source>
</evidence>
<name>A0A6G1GLC6_9PEZI</name>
<reference evidence="2" key="1">
    <citation type="journal article" date="2020" name="Stud. Mycol.">
        <title>101 Dothideomycetes genomes: a test case for predicting lifestyles and emergence of pathogens.</title>
        <authorList>
            <person name="Haridas S."/>
            <person name="Albert R."/>
            <person name="Binder M."/>
            <person name="Bloem J."/>
            <person name="Labutti K."/>
            <person name="Salamov A."/>
            <person name="Andreopoulos B."/>
            <person name="Baker S."/>
            <person name="Barry K."/>
            <person name="Bills G."/>
            <person name="Bluhm B."/>
            <person name="Cannon C."/>
            <person name="Castanera R."/>
            <person name="Culley D."/>
            <person name="Daum C."/>
            <person name="Ezra D."/>
            <person name="Gonzalez J."/>
            <person name="Henrissat B."/>
            <person name="Kuo A."/>
            <person name="Liang C."/>
            <person name="Lipzen A."/>
            <person name="Lutzoni F."/>
            <person name="Magnuson J."/>
            <person name="Mondo S."/>
            <person name="Nolan M."/>
            <person name="Ohm R."/>
            <person name="Pangilinan J."/>
            <person name="Park H.-J."/>
            <person name="Ramirez L."/>
            <person name="Alfaro M."/>
            <person name="Sun H."/>
            <person name="Tritt A."/>
            <person name="Yoshinaga Y."/>
            <person name="Zwiers L.-H."/>
            <person name="Turgeon B."/>
            <person name="Goodwin S."/>
            <person name="Spatafora J."/>
            <person name="Crous P."/>
            <person name="Grigoriev I."/>
        </authorList>
    </citation>
    <scope>NUCLEOTIDE SEQUENCE</scope>
    <source>
        <strain evidence="2">CBS 113979</strain>
    </source>
</reference>
<proteinExistence type="predicted"/>
<dbReference type="AlphaFoldDB" id="A0A6G1GLC6"/>
<keyword evidence="3" id="KW-1185">Reference proteome</keyword>
<sequence>MALTSRLIVRASRSIPLHHTAVRVSGLGVALGRHPQRVLGQVVHALDADHVALLQRHVLGAQRHILDGGAVGVVDGVGAAGLLAVDVQRHVVAARVDVAADPDELRVGEDGDFGAHGDGGAAGVELGRLDAAAGHRVERVAGVGALDAREVLDFKLDEEVLGDVFVVDYVPLHHDVVGGAHVEAGDQAAARVVLRGVEGFGRARVLAAADERGDGHGHFGRAVLAETHSDGRLDLLARHGLEVVDVELVRGGLDAVHVGDGETGGEDGAAGSGADVLDTADTSLALSIHRHALERGLRVVLADDFERTPELGLTLRLGVVLWCFDRLLHHWHVEAGAQGGETALGESDALRGRGQESKRKIETHSCG</sequence>